<proteinExistence type="predicted"/>
<accession>W1WBY5</accession>
<organism evidence="1">
    <name type="scientific">human gut metagenome</name>
    <dbReference type="NCBI Taxonomy" id="408170"/>
    <lineage>
        <taxon>unclassified sequences</taxon>
        <taxon>metagenomes</taxon>
        <taxon>organismal metagenomes</taxon>
    </lineage>
</organism>
<feature type="non-terminal residue" evidence="1">
    <location>
        <position position="1"/>
    </location>
</feature>
<protein>
    <submittedName>
        <fullName evidence="1">Uncharacterized protein</fullName>
    </submittedName>
</protein>
<gene>
    <name evidence="1" type="ORF">Q604_UNBc4C00235G0002</name>
</gene>
<dbReference type="AlphaFoldDB" id="W1WBY5"/>
<dbReference type="EMBL" id="AZMM01019016">
    <property type="protein sequence ID" value="ETJ15668.1"/>
    <property type="molecule type" value="Genomic_DNA"/>
</dbReference>
<evidence type="ECO:0000313" key="1">
    <source>
        <dbReference type="EMBL" id="ETJ15668.1"/>
    </source>
</evidence>
<reference evidence="1" key="1">
    <citation type="submission" date="2013-12" db="EMBL/GenBank/DDBJ databases">
        <title>A Varibaculum cambriense genome reconstructed from a premature infant gut community with otherwise low bacterial novelty that shifts toward anaerobic metabolism during the third week of life.</title>
        <authorList>
            <person name="Brown C.T."/>
            <person name="Sharon I."/>
            <person name="Thomas B.C."/>
            <person name="Castelle C.J."/>
            <person name="Morowitz M.J."/>
            <person name="Banfield J.F."/>
        </authorList>
    </citation>
    <scope>NUCLEOTIDE SEQUENCE</scope>
</reference>
<sequence length="38" mass="4538">YERWDLRSTWKIFCYSGMCELEAAKLKETLDIIIKGLN</sequence>
<name>W1WBY5_9ZZZZ</name>
<comment type="caution">
    <text evidence="1">The sequence shown here is derived from an EMBL/GenBank/DDBJ whole genome shotgun (WGS) entry which is preliminary data.</text>
</comment>